<evidence type="ECO:0000313" key="1">
    <source>
        <dbReference type="EMBL" id="SVC67287.1"/>
    </source>
</evidence>
<sequence>MVLKVFLYMNVARSRRFEGMTVEESQGPHP</sequence>
<name>A0A382P3C5_9ZZZZ</name>
<protein>
    <submittedName>
        <fullName evidence="1">Uncharacterized protein</fullName>
    </submittedName>
</protein>
<reference evidence="1" key="1">
    <citation type="submission" date="2018-05" db="EMBL/GenBank/DDBJ databases">
        <authorList>
            <person name="Lanie J.A."/>
            <person name="Ng W.-L."/>
            <person name="Kazmierczak K.M."/>
            <person name="Andrzejewski T.M."/>
            <person name="Davidsen T.M."/>
            <person name="Wayne K.J."/>
            <person name="Tettelin H."/>
            <person name="Glass J.I."/>
            <person name="Rusch D."/>
            <person name="Podicherti R."/>
            <person name="Tsui H.-C.T."/>
            <person name="Winkler M.E."/>
        </authorList>
    </citation>
    <scope>NUCLEOTIDE SEQUENCE</scope>
</reference>
<dbReference type="AlphaFoldDB" id="A0A382P3C5"/>
<organism evidence="1">
    <name type="scientific">marine metagenome</name>
    <dbReference type="NCBI Taxonomy" id="408172"/>
    <lineage>
        <taxon>unclassified sequences</taxon>
        <taxon>metagenomes</taxon>
        <taxon>ecological metagenomes</taxon>
    </lineage>
</organism>
<accession>A0A382P3C5</accession>
<dbReference type="EMBL" id="UINC01104269">
    <property type="protein sequence ID" value="SVC67287.1"/>
    <property type="molecule type" value="Genomic_DNA"/>
</dbReference>
<proteinExistence type="predicted"/>
<gene>
    <name evidence="1" type="ORF">METZ01_LOCUS320141</name>
</gene>